<dbReference type="AlphaFoldDB" id="A0A8E0QKD2"/>
<evidence type="ECO:0000256" key="1">
    <source>
        <dbReference type="SAM" id="MobiDB-lite"/>
    </source>
</evidence>
<comment type="caution">
    <text evidence="3">The sequence shown here is derived from an EMBL/GenBank/DDBJ whole genome shotgun (WGS) entry which is preliminary data.</text>
</comment>
<evidence type="ECO:0000313" key="2">
    <source>
        <dbReference type="EMBL" id="GFF47307.1"/>
    </source>
</evidence>
<protein>
    <submittedName>
        <fullName evidence="3">Uncharacterized protein</fullName>
    </submittedName>
</protein>
<dbReference type="EMBL" id="BLKC01000069">
    <property type="protein sequence ID" value="GFF47307.1"/>
    <property type="molecule type" value="Genomic_DNA"/>
</dbReference>
<dbReference type="GeneID" id="66988906"/>
<accession>A0A8E0QKD2</accession>
<dbReference type="Proteomes" id="UP000036893">
    <property type="component" value="Unassembled WGS sequence"/>
</dbReference>
<reference evidence="3" key="1">
    <citation type="journal article" date="2015" name="Genome Announc.">
        <title>Draft Genome Sequence of the Pathogenic Filamentous Fungus Aspergillus udagawae Strain IFM 46973T.</title>
        <authorList>
            <person name="Kusuya Y."/>
            <person name="Takahashi-Nakaguchi A."/>
            <person name="Takahashi H."/>
            <person name="Yaguchi T."/>
        </authorList>
    </citation>
    <scope>NUCLEOTIDE SEQUENCE</scope>
    <source>
        <strain evidence="3">IFM 46973</strain>
    </source>
</reference>
<reference evidence="3" key="3">
    <citation type="submission" date="2021-01" db="EMBL/GenBank/DDBJ databases">
        <title>Pan-genome distribution and transcriptional activeness of fungal secondary metabolism genes in Aspergillus section Fumigati.</title>
        <authorList>
            <person name="Takahashi H."/>
            <person name="Umemura M."/>
            <person name="Ninomiya A."/>
            <person name="Kusuya Y."/>
            <person name="Urayama S."/>
            <person name="Shimizu M."/>
            <person name="Watanabe A."/>
            <person name="Kamei K."/>
            <person name="Yaguchi T."/>
            <person name="Hagiwara D."/>
        </authorList>
    </citation>
    <scope>NUCLEOTIDE SEQUENCE</scope>
    <source>
        <strain evidence="3">IFM 46973</strain>
    </source>
</reference>
<evidence type="ECO:0000313" key="3">
    <source>
        <dbReference type="EMBL" id="GIC85597.1"/>
    </source>
</evidence>
<name>A0A8E0QKD2_9EURO</name>
<gene>
    <name evidence="3" type="ORF">Aud_001430</name>
    <name evidence="2" type="ORF">IFM46972_08265</name>
</gene>
<evidence type="ECO:0000313" key="4">
    <source>
        <dbReference type="Proteomes" id="UP000036893"/>
    </source>
</evidence>
<sequence length="454" mass="50533">MKYSEILVHISAPSGVRDDVRYRAQVEAILGFQSLSRQLITVTSDEHRGSDGAPTMGQSMSTDPPVDADPKGESNCIQPFIPTSQSTIPIEDVEVERSNAARSTPVHEGLFNASTGSTALTIKDSTILPDSEVESGHQISPVSLLPQPQNERAVKDSLESPVSVIPDSQPEAIRSQADGLLRPFPYVALGSPPTKRHRSGLSPMLQEVAPVSEALILAPKLHEERHGNHELADPHPVLQISPQPNPETPPLVCIDRLPLAIKPSLPPVSREQFVTHVTPTLAMLTKRLKPARTYKPVKQNRDLEQLERGHWYLRINVLQLEQDRPLDTAGLRENEARNWDLACFSRFWSFLSDFISKDGRAGWGVWCILEDVPESLWSGSTDGQIMPQRTTAPIMSDGKTNPHSFVRPVILKLYAWGEVALHMYLLLFLASERRIRKMGAQWRDGRDEVVIEMP</sequence>
<dbReference type="Proteomes" id="UP000465221">
    <property type="component" value="Unassembled WGS sequence"/>
</dbReference>
<reference evidence="2 5" key="2">
    <citation type="submission" date="2020-01" db="EMBL/GenBank/DDBJ databases">
        <title>Draft genome sequence of Aspergillus udagawae IFM 46972.</title>
        <authorList>
            <person name="Takahashi H."/>
            <person name="Yaguchi T."/>
        </authorList>
    </citation>
    <scope>NUCLEOTIDE SEQUENCE [LARGE SCALE GENOMIC DNA]</scope>
    <source>
        <strain evidence="2 5">IFM 46972</strain>
    </source>
</reference>
<organism evidence="3 4">
    <name type="scientific">Aspergillus udagawae</name>
    <dbReference type="NCBI Taxonomy" id="91492"/>
    <lineage>
        <taxon>Eukaryota</taxon>
        <taxon>Fungi</taxon>
        <taxon>Dikarya</taxon>
        <taxon>Ascomycota</taxon>
        <taxon>Pezizomycotina</taxon>
        <taxon>Eurotiomycetes</taxon>
        <taxon>Eurotiomycetidae</taxon>
        <taxon>Eurotiales</taxon>
        <taxon>Aspergillaceae</taxon>
        <taxon>Aspergillus</taxon>
        <taxon>Aspergillus subgen. Fumigati</taxon>
    </lineage>
</organism>
<evidence type="ECO:0000313" key="5">
    <source>
        <dbReference type="Proteomes" id="UP000465221"/>
    </source>
</evidence>
<proteinExistence type="predicted"/>
<feature type="region of interest" description="Disordered" evidence="1">
    <location>
        <begin position="45"/>
        <end position="71"/>
    </location>
</feature>
<dbReference type="EMBL" id="BBXM02000001">
    <property type="protein sequence ID" value="GIC85597.1"/>
    <property type="molecule type" value="Genomic_DNA"/>
</dbReference>
<dbReference type="RefSeq" id="XP_043142863.1">
    <property type="nucleotide sequence ID" value="XM_043286928.1"/>
</dbReference>